<proteinExistence type="predicted"/>
<protein>
    <submittedName>
        <fullName evidence="2">Uncharacterized protein</fullName>
    </submittedName>
</protein>
<accession>A0AAV1JPX2</accession>
<keyword evidence="1" id="KW-1133">Transmembrane helix</keyword>
<keyword evidence="1" id="KW-0812">Transmembrane</keyword>
<dbReference type="EMBL" id="CAVLEF010000122">
    <property type="protein sequence ID" value="CAK1551362.1"/>
    <property type="molecule type" value="Genomic_DNA"/>
</dbReference>
<sequence length="121" mass="13266">MHVCVPGEMQLVLRSRDAAGLGNVWCSLATFINILLFSHQLSVAILKKVFSAFEFRQPRPMTSPAAFVERAVVPRTRASNPVHATKGTTAGALYLPLSKNLPPYYSQPEALITIRICSSSH</sequence>
<comment type="caution">
    <text evidence="2">The sequence shown here is derived from an EMBL/GenBank/DDBJ whole genome shotgun (WGS) entry which is preliminary data.</text>
</comment>
<keyword evidence="1" id="KW-0472">Membrane</keyword>
<dbReference type="AlphaFoldDB" id="A0AAV1JPX2"/>
<evidence type="ECO:0000313" key="2">
    <source>
        <dbReference type="EMBL" id="CAK1551362.1"/>
    </source>
</evidence>
<evidence type="ECO:0000256" key="1">
    <source>
        <dbReference type="SAM" id="Phobius"/>
    </source>
</evidence>
<feature type="transmembrane region" description="Helical" evidence="1">
    <location>
        <begin position="20"/>
        <end position="38"/>
    </location>
</feature>
<name>A0AAV1JPX2_9NEOP</name>
<dbReference type="Proteomes" id="UP001497472">
    <property type="component" value="Unassembled WGS sequence"/>
</dbReference>
<evidence type="ECO:0000313" key="3">
    <source>
        <dbReference type="Proteomes" id="UP001497472"/>
    </source>
</evidence>
<keyword evidence="3" id="KW-1185">Reference proteome</keyword>
<gene>
    <name evidence="2" type="ORF">LNINA_LOCUS10507</name>
</gene>
<reference evidence="2 3" key="1">
    <citation type="submission" date="2023-11" db="EMBL/GenBank/DDBJ databases">
        <authorList>
            <person name="Okamura Y."/>
        </authorList>
    </citation>
    <scope>NUCLEOTIDE SEQUENCE [LARGE SCALE GENOMIC DNA]</scope>
</reference>
<organism evidence="2 3">
    <name type="scientific">Leptosia nina</name>
    <dbReference type="NCBI Taxonomy" id="320188"/>
    <lineage>
        <taxon>Eukaryota</taxon>
        <taxon>Metazoa</taxon>
        <taxon>Ecdysozoa</taxon>
        <taxon>Arthropoda</taxon>
        <taxon>Hexapoda</taxon>
        <taxon>Insecta</taxon>
        <taxon>Pterygota</taxon>
        <taxon>Neoptera</taxon>
        <taxon>Endopterygota</taxon>
        <taxon>Lepidoptera</taxon>
        <taxon>Glossata</taxon>
        <taxon>Ditrysia</taxon>
        <taxon>Papilionoidea</taxon>
        <taxon>Pieridae</taxon>
        <taxon>Pierinae</taxon>
        <taxon>Leptosia</taxon>
    </lineage>
</organism>